<comment type="caution">
    <text evidence="2">The sequence shown here is derived from an EMBL/GenBank/DDBJ whole genome shotgun (WGS) entry which is preliminary data.</text>
</comment>
<evidence type="ECO:0000313" key="3">
    <source>
        <dbReference type="Proteomes" id="UP000261325"/>
    </source>
</evidence>
<proteinExistence type="predicted"/>
<name>A0A3B8WDI9_MARNT</name>
<dbReference type="Proteomes" id="UP000261325">
    <property type="component" value="Unassembled WGS sequence"/>
</dbReference>
<dbReference type="EMBL" id="DLYI01000112">
    <property type="protein sequence ID" value="HAC27917.1"/>
    <property type="molecule type" value="Genomic_DNA"/>
</dbReference>
<dbReference type="AlphaFoldDB" id="A0A3B8WDI9"/>
<feature type="domain" description="DUF4123" evidence="1">
    <location>
        <begin position="12"/>
        <end position="130"/>
    </location>
</feature>
<evidence type="ECO:0000259" key="1">
    <source>
        <dbReference type="Pfam" id="PF13503"/>
    </source>
</evidence>
<evidence type="ECO:0000313" key="2">
    <source>
        <dbReference type="EMBL" id="HAC27917.1"/>
    </source>
</evidence>
<protein>
    <recommendedName>
        <fullName evidence="1">DUF4123 domain-containing protein</fullName>
    </recommendedName>
</protein>
<gene>
    <name evidence="2" type="ORF">DCF82_08900</name>
</gene>
<reference evidence="2 3" key="1">
    <citation type="journal article" date="2018" name="Nat. Biotechnol.">
        <title>A standardized bacterial taxonomy based on genome phylogeny substantially revises the tree of life.</title>
        <authorList>
            <person name="Parks D.H."/>
            <person name="Chuvochina M."/>
            <person name="Waite D.W."/>
            <person name="Rinke C."/>
            <person name="Skarshewski A."/>
            <person name="Chaumeil P.A."/>
            <person name="Hugenholtz P."/>
        </authorList>
    </citation>
    <scope>NUCLEOTIDE SEQUENCE [LARGE SCALE GENOMIC DNA]</scope>
    <source>
        <strain evidence="2">UBA9049</strain>
    </source>
</reference>
<dbReference type="InterPro" id="IPR025391">
    <property type="entry name" value="DUF4123"/>
</dbReference>
<sequence>MKWPFSSGQRAFVVVDAALPGLRAKWYELAGNSDSIPLYNGTPFAHLLEVSPILAEINPDHKFLSWAHQSSPSNNWGVLLTADANLSELAAHLRQSLTVIDENDSEVLCRFYDPDILPVFWQSLSVSEQQTFAGPVTQWAARQLGEEACWLSEPVERGAQSTWQTLKPLWLRLTEQHIQAMRPIYHRHRVQQAVVQLNQSMTWRLMHLANEIVVQRIDETVQSIYRWHEAPSPQETLTFCQLCLERCSHFYRAARAEELLASANLAQALVDIERDLAEQPDHYAPHHDPDWMPSYDETALISKRREQRWSDQG</sequence>
<organism evidence="2 3">
    <name type="scientific">Marinobacter nauticus</name>
    <name type="common">Marinobacter hydrocarbonoclasticus</name>
    <name type="synonym">Marinobacter aquaeolei</name>
    <dbReference type="NCBI Taxonomy" id="2743"/>
    <lineage>
        <taxon>Bacteria</taxon>
        <taxon>Pseudomonadati</taxon>
        <taxon>Pseudomonadota</taxon>
        <taxon>Gammaproteobacteria</taxon>
        <taxon>Pseudomonadales</taxon>
        <taxon>Marinobacteraceae</taxon>
        <taxon>Marinobacter</taxon>
    </lineage>
</organism>
<dbReference type="Pfam" id="PF13503">
    <property type="entry name" value="DUF4123"/>
    <property type="match status" value="1"/>
</dbReference>
<accession>A0A3B8WDI9</accession>